<proteinExistence type="predicted"/>
<evidence type="ECO:0000313" key="2">
    <source>
        <dbReference type="Proteomes" id="UP000019113"/>
    </source>
</evidence>
<organism evidence="1 2">
    <name type="scientific">Halomonas huangheensis</name>
    <dbReference type="NCBI Taxonomy" id="1178482"/>
    <lineage>
        <taxon>Bacteria</taxon>
        <taxon>Pseudomonadati</taxon>
        <taxon>Pseudomonadota</taxon>
        <taxon>Gammaproteobacteria</taxon>
        <taxon>Oceanospirillales</taxon>
        <taxon>Halomonadaceae</taxon>
        <taxon>Halomonas</taxon>
    </lineage>
</organism>
<sequence>MIVSLSWGFIVVVVRSVLLDRVLVGRDDLCQ</sequence>
<comment type="caution">
    <text evidence="1">The sequence shown here is derived from an EMBL/GenBank/DDBJ whole genome shotgun (WGS) entry which is preliminary data.</text>
</comment>
<name>W1N4N8_9GAMM</name>
<dbReference type="EMBL" id="AVBC01000039">
    <property type="protein sequence ID" value="ERL50537.1"/>
    <property type="molecule type" value="Genomic_DNA"/>
</dbReference>
<dbReference type="AlphaFoldDB" id="W1N4N8"/>
<protein>
    <submittedName>
        <fullName evidence="1">Uncharacterized protein</fullName>
    </submittedName>
</protein>
<gene>
    <name evidence="1" type="ORF">BJB45_05260</name>
</gene>
<keyword evidence="2" id="KW-1185">Reference proteome</keyword>
<accession>W1N4N8</accession>
<dbReference type="Proteomes" id="UP000019113">
    <property type="component" value="Unassembled WGS sequence"/>
</dbReference>
<reference evidence="1 2" key="1">
    <citation type="submission" date="2013-08" db="EMBL/GenBank/DDBJ databases">
        <title>draft genome of Halomonas huanghegensis, strain BJGMM-B45T.</title>
        <authorList>
            <person name="Miao C."/>
            <person name="Wan Y."/>
            <person name="Jin W."/>
        </authorList>
    </citation>
    <scope>NUCLEOTIDE SEQUENCE [LARGE SCALE GENOMIC DNA]</scope>
    <source>
        <strain evidence="1 2">BJGMM-B45</strain>
    </source>
</reference>
<evidence type="ECO:0000313" key="1">
    <source>
        <dbReference type="EMBL" id="ERL50537.1"/>
    </source>
</evidence>